<organism evidence="12 13">
    <name type="scientific">Bacillus seohaeanensis</name>
    <dbReference type="NCBI Taxonomy" id="284580"/>
    <lineage>
        <taxon>Bacteria</taxon>
        <taxon>Bacillati</taxon>
        <taxon>Bacillota</taxon>
        <taxon>Bacilli</taxon>
        <taxon>Bacillales</taxon>
        <taxon>Bacillaceae</taxon>
        <taxon>Bacillus</taxon>
    </lineage>
</organism>
<dbReference type="InterPro" id="IPR022764">
    <property type="entry name" value="Peptidase_S54_rhomboid_dom"/>
</dbReference>
<dbReference type="InterPro" id="IPR019734">
    <property type="entry name" value="TPR_rpt"/>
</dbReference>
<feature type="transmembrane region" description="Helical" evidence="10">
    <location>
        <begin position="181"/>
        <end position="199"/>
    </location>
</feature>
<evidence type="ECO:0000256" key="2">
    <source>
        <dbReference type="ARBA" id="ARBA00009045"/>
    </source>
</evidence>
<proteinExistence type="inferred from homology"/>
<evidence type="ECO:0000256" key="9">
    <source>
        <dbReference type="PROSITE-ProRule" id="PRU00339"/>
    </source>
</evidence>
<dbReference type="PROSITE" id="PS50005">
    <property type="entry name" value="TPR"/>
    <property type="match status" value="1"/>
</dbReference>
<evidence type="ECO:0000256" key="8">
    <source>
        <dbReference type="ARBA" id="ARBA00023136"/>
    </source>
</evidence>
<dbReference type="SUPFAM" id="SSF48452">
    <property type="entry name" value="TPR-like"/>
    <property type="match status" value="1"/>
</dbReference>
<keyword evidence="7 10" id="KW-1133">Transmembrane helix</keyword>
<evidence type="ECO:0000256" key="7">
    <source>
        <dbReference type="ARBA" id="ARBA00022989"/>
    </source>
</evidence>
<dbReference type="Proteomes" id="UP001597506">
    <property type="component" value="Unassembled WGS sequence"/>
</dbReference>
<feature type="domain" description="Peptidase S54 rhomboid" evidence="11">
    <location>
        <begin position="223"/>
        <end position="355"/>
    </location>
</feature>
<feature type="transmembrane region" description="Helical" evidence="10">
    <location>
        <begin position="316"/>
        <end position="334"/>
    </location>
</feature>
<dbReference type="Gene3D" id="1.20.1540.10">
    <property type="entry name" value="Rhomboid-like"/>
    <property type="match status" value="1"/>
</dbReference>
<feature type="transmembrane region" description="Helical" evidence="10">
    <location>
        <begin position="264"/>
        <end position="282"/>
    </location>
</feature>
<keyword evidence="13" id="KW-1185">Reference proteome</keyword>
<evidence type="ECO:0000256" key="1">
    <source>
        <dbReference type="ARBA" id="ARBA00004141"/>
    </source>
</evidence>
<evidence type="ECO:0000259" key="11">
    <source>
        <dbReference type="Pfam" id="PF01694"/>
    </source>
</evidence>
<dbReference type="Pfam" id="PF01694">
    <property type="entry name" value="Rhomboid"/>
    <property type="match status" value="1"/>
</dbReference>
<evidence type="ECO:0000313" key="13">
    <source>
        <dbReference type="Proteomes" id="UP001597506"/>
    </source>
</evidence>
<dbReference type="Pfam" id="PF13181">
    <property type="entry name" value="TPR_8"/>
    <property type="match status" value="1"/>
</dbReference>
<keyword evidence="8 10" id="KW-0472">Membrane</keyword>
<evidence type="ECO:0000256" key="4">
    <source>
        <dbReference type="ARBA" id="ARBA00022737"/>
    </source>
</evidence>
<dbReference type="PANTHER" id="PTHR43731:SF14">
    <property type="entry name" value="PRESENILIN-ASSOCIATED RHOMBOID-LIKE PROTEIN, MITOCHONDRIAL"/>
    <property type="match status" value="1"/>
</dbReference>
<dbReference type="PANTHER" id="PTHR43731">
    <property type="entry name" value="RHOMBOID PROTEASE"/>
    <property type="match status" value="1"/>
</dbReference>
<dbReference type="Pfam" id="PF07719">
    <property type="entry name" value="TPR_2"/>
    <property type="match status" value="1"/>
</dbReference>
<dbReference type="SMART" id="SM00028">
    <property type="entry name" value="TPR"/>
    <property type="match status" value="2"/>
</dbReference>
<dbReference type="GO" id="GO:0006508">
    <property type="term" value="P:proteolysis"/>
    <property type="evidence" value="ECO:0007669"/>
    <property type="project" value="UniProtKB-KW"/>
</dbReference>
<accession>A0ABW5RPF1</accession>
<evidence type="ECO:0000256" key="5">
    <source>
        <dbReference type="ARBA" id="ARBA00022801"/>
    </source>
</evidence>
<dbReference type="RefSeq" id="WP_377933066.1">
    <property type="nucleotide sequence ID" value="NZ_JBHUMF010000009.1"/>
</dbReference>
<dbReference type="InterPro" id="IPR011990">
    <property type="entry name" value="TPR-like_helical_dom_sf"/>
</dbReference>
<keyword evidence="4" id="KW-0677">Repeat</keyword>
<keyword evidence="6 9" id="KW-0802">TPR repeat</keyword>
<comment type="subcellular location">
    <subcellularLocation>
        <location evidence="1">Membrane</location>
        <topology evidence="1">Multi-pass membrane protein</topology>
    </subcellularLocation>
</comment>
<dbReference type="EC" id="3.4.21.105" evidence="12"/>
<dbReference type="GO" id="GO:0008233">
    <property type="term" value="F:peptidase activity"/>
    <property type="evidence" value="ECO:0007669"/>
    <property type="project" value="UniProtKB-KW"/>
</dbReference>
<name>A0ABW5RPF1_9BACI</name>
<evidence type="ECO:0000256" key="6">
    <source>
        <dbReference type="ARBA" id="ARBA00022803"/>
    </source>
</evidence>
<feature type="transmembrane region" description="Helical" evidence="10">
    <location>
        <begin position="232"/>
        <end position="252"/>
    </location>
</feature>
<sequence length="508" mass="58007">MAFKIDYLFWKIAHFLIENKGYRVINISPTQKELWFENFSIKEAPIIRLVRKDLDWGNWVRRDIELTSLNGEKIRKTFKKKTVNVQNIYVSTYPPVDEYGDLLPSNFAFPKGEKTTVHSMLIDEKDGRDNLKATRLFQEEDWMIPDELDETHVEWMKQLALSSNVKKVEKEKQLFQRGKPFFTYLLIAVQVIMFFIVEFNGGSQNPETLIEYGAKYNPLILEGEWWRFFTPIFLHIGLLHLLMNTLALFYLGTAVERIFGRLRFVLVYVVSGFFGSLASFVFTTNLSAGASGAIFGCFGALIYFGVLYPKVFFRTMGTNIIVVILLNLVFGFSMPGIDNAGHLGGLLGGFLAAGFVSVPKRFHPIRQTIILLVTIVVGFFLWQAGFNNESSKWDVSTANGVAQIKIKDENWSEARELLNQVVTGGNANAQSYFLLSYAEIQQGDIASAKDHLQKSLDLQSSFHEAHYNLALILIDEGNKREALTHAKKAYELMPKENKYKTLYNELNN</sequence>
<dbReference type="InterPro" id="IPR050925">
    <property type="entry name" value="Rhomboid_protease_S54"/>
</dbReference>
<reference evidence="13" key="1">
    <citation type="journal article" date="2019" name="Int. J. Syst. Evol. Microbiol.">
        <title>The Global Catalogue of Microorganisms (GCM) 10K type strain sequencing project: providing services to taxonomists for standard genome sequencing and annotation.</title>
        <authorList>
            <consortium name="The Broad Institute Genomics Platform"/>
            <consortium name="The Broad Institute Genome Sequencing Center for Infectious Disease"/>
            <person name="Wu L."/>
            <person name="Ma J."/>
        </authorList>
    </citation>
    <scope>NUCLEOTIDE SEQUENCE [LARGE SCALE GENOMIC DNA]</scope>
    <source>
        <strain evidence="13">KCTC 3913</strain>
    </source>
</reference>
<feature type="repeat" description="TPR" evidence="9">
    <location>
        <begin position="463"/>
        <end position="496"/>
    </location>
</feature>
<evidence type="ECO:0000256" key="3">
    <source>
        <dbReference type="ARBA" id="ARBA00022692"/>
    </source>
</evidence>
<protein>
    <submittedName>
        <fullName evidence="12">Rhomboid family intramembrane serine protease</fullName>
        <ecNumber evidence="12">3.4.21.105</ecNumber>
    </submittedName>
</protein>
<gene>
    <name evidence="12" type="ORF">ACFSUL_04435</name>
</gene>
<dbReference type="InterPro" id="IPR035952">
    <property type="entry name" value="Rhomboid-like_sf"/>
</dbReference>
<dbReference type="EMBL" id="JBHUMF010000009">
    <property type="protein sequence ID" value="MFD2679996.1"/>
    <property type="molecule type" value="Genomic_DNA"/>
</dbReference>
<feature type="transmembrane region" description="Helical" evidence="10">
    <location>
        <begin position="288"/>
        <end position="309"/>
    </location>
</feature>
<keyword evidence="12" id="KW-0645">Protease</keyword>
<dbReference type="InterPro" id="IPR013105">
    <property type="entry name" value="TPR_2"/>
</dbReference>
<dbReference type="SUPFAM" id="SSF144091">
    <property type="entry name" value="Rhomboid-like"/>
    <property type="match status" value="1"/>
</dbReference>
<comment type="similarity">
    <text evidence="2">Belongs to the peptidase S54 family.</text>
</comment>
<dbReference type="Gene3D" id="1.25.40.10">
    <property type="entry name" value="Tetratricopeptide repeat domain"/>
    <property type="match status" value="1"/>
</dbReference>
<evidence type="ECO:0000313" key="12">
    <source>
        <dbReference type="EMBL" id="MFD2679996.1"/>
    </source>
</evidence>
<keyword evidence="3 10" id="KW-0812">Transmembrane</keyword>
<comment type="caution">
    <text evidence="12">The sequence shown here is derived from an EMBL/GenBank/DDBJ whole genome shotgun (WGS) entry which is preliminary data.</text>
</comment>
<evidence type="ECO:0000256" key="10">
    <source>
        <dbReference type="SAM" id="Phobius"/>
    </source>
</evidence>
<feature type="transmembrane region" description="Helical" evidence="10">
    <location>
        <begin position="369"/>
        <end position="386"/>
    </location>
</feature>
<keyword evidence="5 12" id="KW-0378">Hydrolase</keyword>